<keyword evidence="4 5" id="KW-0238">DNA-binding</keyword>
<keyword evidence="9" id="KW-1185">Reference proteome</keyword>
<keyword evidence="2 5" id="KW-0863">Zinc-finger</keyword>
<dbReference type="Pfam" id="PF21056">
    <property type="entry name" value="ZSWIM1-3_RNaseH-like"/>
    <property type="match status" value="1"/>
</dbReference>
<evidence type="ECO:0000259" key="7">
    <source>
        <dbReference type="PROSITE" id="PS50950"/>
    </source>
</evidence>
<dbReference type="InterPro" id="IPR048367">
    <property type="entry name" value="TNP-like_RNaseH_C"/>
</dbReference>
<dbReference type="InterPro" id="IPR048365">
    <property type="entry name" value="TNP-like_RNaseH_N"/>
</dbReference>
<dbReference type="InterPro" id="IPR048366">
    <property type="entry name" value="TNP-like_GBD"/>
</dbReference>
<dbReference type="SMART" id="SM00980">
    <property type="entry name" value="THAP"/>
    <property type="match status" value="1"/>
</dbReference>
<dbReference type="InterPro" id="IPR006612">
    <property type="entry name" value="THAP_Znf"/>
</dbReference>
<dbReference type="GO" id="GO:0003677">
    <property type="term" value="F:DNA binding"/>
    <property type="evidence" value="ECO:0007669"/>
    <property type="project" value="UniProtKB-UniRule"/>
</dbReference>
<evidence type="ECO:0000256" key="6">
    <source>
        <dbReference type="SAM" id="MobiDB-lite"/>
    </source>
</evidence>
<organism evidence="8 9">
    <name type="scientific">Rhipicephalus microplus</name>
    <name type="common">Cattle tick</name>
    <name type="synonym">Boophilus microplus</name>
    <dbReference type="NCBI Taxonomy" id="6941"/>
    <lineage>
        <taxon>Eukaryota</taxon>
        <taxon>Metazoa</taxon>
        <taxon>Ecdysozoa</taxon>
        <taxon>Arthropoda</taxon>
        <taxon>Chelicerata</taxon>
        <taxon>Arachnida</taxon>
        <taxon>Acari</taxon>
        <taxon>Parasitiformes</taxon>
        <taxon>Ixodida</taxon>
        <taxon>Ixodoidea</taxon>
        <taxon>Ixodidae</taxon>
        <taxon>Rhipicephalinae</taxon>
        <taxon>Rhipicephalus</taxon>
        <taxon>Boophilus</taxon>
    </lineage>
</organism>
<evidence type="ECO:0000256" key="3">
    <source>
        <dbReference type="ARBA" id="ARBA00022833"/>
    </source>
</evidence>
<evidence type="ECO:0000256" key="5">
    <source>
        <dbReference type="PROSITE-ProRule" id="PRU00309"/>
    </source>
</evidence>
<dbReference type="SUPFAM" id="SSF57716">
    <property type="entry name" value="Glucocorticoid receptor-like (DNA-binding domain)"/>
    <property type="match status" value="1"/>
</dbReference>
<keyword evidence="3" id="KW-0862">Zinc</keyword>
<evidence type="ECO:0000313" key="9">
    <source>
        <dbReference type="Proteomes" id="UP000821866"/>
    </source>
</evidence>
<dbReference type="Proteomes" id="UP000821866">
    <property type="component" value="Chromosome 4"/>
</dbReference>
<dbReference type="Pfam" id="PF05485">
    <property type="entry name" value="THAP"/>
    <property type="match status" value="1"/>
</dbReference>
<dbReference type="SMART" id="SM00692">
    <property type="entry name" value="DM3"/>
    <property type="match status" value="1"/>
</dbReference>
<dbReference type="InterPro" id="IPR029309">
    <property type="entry name" value="CaRF"/>
</dbReference>
<dbReference type="VEuPathDB" id="VectorBase:LOC119165142"/>
<dbReference type="PROSITE" id="PS50950">
    <property type="entry name" value="ZF_THAP"/>
    <property type="match status" value="1"/>
</dbReference>
<dbReference type="Pfam" id="PF21787">
    <property type="entry name" value="TNP-like_RNaseH_N"/>
    <property type="match status" value="1"/>
</dbReference>
<dbReference type="GO" id="GO:0003700">
    <property type="term" value="F:DNA-binding transcription factor activity"/>
    <property type="evidence" value="ECO:0007669"/>
    <property type="project" value="InterPro"/>
</dbReference>
<dbReference type="EMBL" id="JABSTU010000006">
    <property type="protein sequence ID" value="KAH8027344.1"/>
    <property type="molecule type" value="Genomic_DNA"/>
</dbReference>
<reference evidence="8" key="2">
    <citation type="submission" date="2021-09" db="EMBL/GenBank/DDBJ databases">
        <authorList>
            <person name="Jia N."/>
            <person name="Wang J."/>
            <person name="Shi W."/>
            <person name="Du L."/>
            <person name="Sun Y."/>
            <person name="Zhan W."/>
            <person name="Jiang J."/>
            <person name="Wang Q."/>
            <person name="Zhang B."/>
            <person name="Ji P."/>
            <person name="Sakyi L.B."/>
            <person name="Cui X."/>
            <person name="Yuan T."/>
            <person name="Jiang B."/>
            <person name="Yang W."/>
            <person name="Lam T.T.-Y."/>
            <person name="Chang Q."/>
            <person name="Ding S."/>
            <person name="Wang X."/>
            <person name="Zhu J."/>
            <person name="Ruan X."/>
            <person name="Zhao L."/>
            <person name="Wei J."/>
            <person name="Que T."/>
            <person name="Du C."/>
            <person name="Cheng J."/>
            <person name="Dai P."/>
            <person name="Han X."/>
            <person name="Huang E."/>
            <person name="Gao Y."/>
            <person name="Liu J."/>
            <person name="Shao H."/>
            <person name="Ye R."/>
            <person name="Li L."/>
            <person name="Wei W."/>
            <person name="Wang X."/>
            <person name="Wang C."/>
            <person name="Huo Q."/>
            <person name="Li W."/>
            <person name="Guo W."/>
            <person name="Chen H."/>
            <person name="Chen S."/>
            <person name="Zhou L."/>
            <person name="Zhou L."/>
            <person name="Ni X."/>
            <person name="Tian J."/>
            <person name="Zhou Y."/>
            <person name="Sheng Y."/>
            <person name="Liu T."/>
            <person name="Pan Y."/>
            <person name="Xia L."/>
            <person name="Li J."/>
            <person name="Zhao F."/>
            <person name="Cao W."/>
        </authorList>
    </citation>
    <scope>NUCLEOTIDE SEQUENCE</scope>
    <source>
        <strain evidence="8">Rmic-2018</strain>
        <tissue evidence="8">Larvae</tissue>
    </source>
</reference>
<proteinExistence type="predicted"/>
<dbReference type="InterPro" id="IPR048324">
    <property type="entry name" value="ZSWIM1-3_RNaseH-like"/>
</dbReference>
<protein>
    <recommendedName>
        <fullName evidence="7">THAP-type domain-containing protein</fullName>
    </recommendedName>
</protein>
<gene>
    <name evidence="8" type="ORF">HPB51_004696</name>
</gene>
<sequence length="1398" mass="158725">MGKCFVPYCNTGYKSCKEKFSLFTPPHDQARLEAWRRAIPRKDRVLQRTDRVCEKHFAPHFILKMWSAKLNDHVPMSGNRRAGLSKDTLPTIFEGAPSYLSKKMKPPRKQSRRHACRTVCSTCTGGTSSGTSIGFQTQQQAATAQNSDEVNKNSDVVAASDPGTSAFDEMFCAASTLCLPTPSWGVHRIDLEGYRDLVFHDASLLRASDGACVLFNRKTVHVNSDMAVQVYIFGKPVDCSAMGVNNVAESTSQVEHLLKTVDSVRVCGGGPSLKDFPSVEPDSAFVDCQSKWRHKRCQMLLPEGSICRACSSLFDTLRIHAERQAARVKQRQPLKRIRLSVSPTKKHKVDSLRHARSLLQKAQARLLKRNHLIIKELKESRAEIIKLQEEDITKKLQSLDIPPMQLLLVQECISPAKCTTKNNRRYTDDWLLLCLLLNIRSPSTYAFLRSNNILPMPCTSTIRRYISMVELKCGFDEHFFKALKIKLAKKTPFQRRGMLILDEIQVRKEMTVNSKNMTYAGLVDYGDQGGQSNELADHGLVFAFAPFADSYLQPVAVFASKGATKGTLLAQLLLQCIVHLEQAGVYVDGVVCDGASTNRAMWKQLGVSGALGHVVNAFEHPLDPSRKVYAVADTPHLFKCIRNRLYDKKILKIKGKIIKWSCYDALFVADTKNAAELRVCPKLSFCHVNPSHMLKMRVKLATQIFSNSVAKGISFYARRGAPRLENVEATVEFTLLMNDLFDALNRRFAAEGLTLESKDFHVLQSASKWLDSWEQEVVRGEIHKDLFSTQSNAEGLRVTLKSVQELSAFLLKECEFKYVLTAKMNQDPLECFFGIMRQAGGQNGHPTFPTFLQLYHEAIVRSHLLDFESGEHNWRGYVKTDQELEHLERALLGLGVSFKVTSSRKHAEENLHKAGKLKLMFSINRGAVPLNLQLPFRVLSLTDKGCLYGKDKHSHKGQSEDSIAVQGCTKNRITMLKSAALTNLSQQLNGDNPPRSEMRLYVTITKMSCHTEHDFGNFMKYGQTVDHSIIERIYDLVQEGITSVHEVKTCLRYYVQDVLFNGKEKPDLDCRAFYPTSKDIRNHIQESLRQGHCSNLDQENVAMLVSALEREEPTSKVLFRPYCYTSEAKTTIPEADDDQINVEETLAKQCDRTLLFCYESHFMAELLKQYGNNVTCLDATNKTTDYSLPLFFLVVKTPTNYMVAGVFVVQYETSACISEALSVFKSWDPEYLPKYFMVDFCQAEISAISEVFPQSEVMLCNFHREQAWERWMKKKENDVPPDQKDALLGLFRKIANSSSREEFDEAYKCLKNSVFWRNDKVASYFETQWMPAAKMWVQYHRMKFGVVVTTNNGTETQNRILKEHYLRWSHGRRSLSSLITVVVKKFLPESKASLFSRM</sequence>
<dbReference type="VEuPathDB" id="VectorBase:LOC119168402"/>
<evidence type="ECO:0000256" key="2">
    <source>
        <dbReference type="ARBA" id="ARBA00022771"/>
    </source>
</evidence>
<evidence type="ECO:0000313" key="8">
    <source>
        <dbReference type="EMBL" id="KAH8027344.1"/>
    </source>
</evidence>
<dbReference type="VEuPathDB" id="VectorBase:LOC119168176"/>
<dbReference type="PANTHER" id="PTHR47456">
    <property type="entry name" value="PHD-TYPE DOMAIN-CONTAINING PROTEIN"/>
    <property type="match status" value="1"/>
</dbReference>
<accession>A0A9J6E019</accession>
<evidence type="ECO:0000256" key="1">
    <source>
        <dbReference type="ARBA" id="ARBA00022723"/>
    </source>
</evidence>
<dbReference type="GO" id="GO:0008270">
    <property type="term" value="F:zinc ion binding"/>
    <property type="evidence" value="ECO:0007669"/>
    <property type="project" value="UniProtKB-KW"/>
</dbReference>
<feature type="domain" description="THAP-type" evidence="7">
    <location>
        <begin position="1"/>
        <end position="93"/>
    </location>
</feature>
<reference evidence="8" key="1">
    <citation type="journal article" date="2020" name="Cell">
        <title>Large-Scale Comparative Analyses of Tick Genomes Elucidate Their Genetic Diversity and Vector Capacities.</title>
        <authorList>
            <consortium name="Tick Genome and Microbiome Consortium (TIGMIC)"/>
            <person name="Jia N."/>
            <person name="Wang J."/>
            <person name="Shi W."/>
            <person name="Du L."/>
            <person name="Sun Y."/>
            <person name="Zhan W."/>
            <person name="Jiang J.F."/>
            <person name="Wang Q."/>
            <person name="Zhang B."/>
            <person name="Ji P."/>
            <person name="Bell-Sakyi L."/>
            <person name="Cui X.M."/>
            <person name="Yuan T.T."/>
            <person name="Jiang B.G."/>
            <person name="Yang W.F."/>
            <person name="Lam T.T."/>
            <person name="Chang Q.C."/>
            <person name="Ding S.J."/>
            <person name="Wang X.J."/>
            <person name="Zhu J.G."/>
            <person name="Ruan X.D."/>
            <person name="Zhao L."/>
            <person name="Wei J.T."/>
            <person name="Ye R.Z."/>
            <person name="Que T.C."/>
            <person name="Du C.H."/>
            <person name="Zhou Y.H."/>
            <person name="Cheng J.X."/>
            <person name="Dai P.F."/>
            <person name="Guo W.B."/>
            <person name="Han X.H."/>
            <person name="Huang E.J."/>
            <person name="Li L.F."/>
            <person name="Wei W."/>
            <person name="Gao Y.C."/>
            <person name="Liu J.Z."/>
            <person name="Shao H.Z."/>
            <person name="Wang X."/>
            <person name="Wang C.C."/>
            <person name="Yang T.C."/>
            <person name="Huo Q.B."/>
            <person name="Li W."/>
            <person name="Chen H.Y."/>
            <person name="Chen S.E."/>
            <person name="Zhou L.G."/>
            <person name="Ni X.B."/>
            <person name="Tian J.H."/>
            <person name="Sheng Y."/>
            <person name="Liu T."/>
            <person name="Pan Y.S."/>
            <person name="Xia L.Y."/>
            <person name="Li J."/>
            <person name="Zhao F."/>
            <person name="Cao W.C."/>
        </authorList>
    </citation>
    <scope>NUCLEOTIDE SEQUENCE</scope>
    <source>
        <strain evidence="8">Rmic-2018</strain>
    </source>
</reference>
<dbReference type="Pfam" id="PF21788">
    <property type="entry name" value="TNP-like_GBD"/>
    <property type="match status" value="1"/>
</dbReference>
<comment type="caution">
    <text evidence="8">The sequence shown here is derived from an EMBL/GenBank/DDBJ whole genome shotgun (WGS) entry which is preliminary data.</text>
</comment>
<feature type="compositionally biased region" description="Low complexity" evidence="6">
    <location>
        <begin position="136"/>
        <end position="145"/>
    </location>
</feature>
<name>A0A9J6E019_RHIMP</name>
<dbReference type="Pfam" id="PF15299">
    <property type="entry name" value="ALS2CR8"/>
    <property type="match status" value="1"/>
</dbReference>
<dbReference type="PANTHER" id="PTHR47456:SF1">
    <property type="entry name" value="PHD-TYPE DOMAIN-CONTAINING PROTEIN"/>
    <property type="match status" value="1"/>
</dbReference>
<feature type="region of interest" description="Disordered" evidence="6">
    <location>
        <begin position="136"/>
        <end position="157"/>
    </location>
</feature>
<evidence type="ECO:0000256" key="4">
    <source>
        <dbReference type="ARBA" id="ARBA00023125"/>
    </source>
</evidence>
<keyword evidence="1" id="KW-0479">Metal-binding</keyword>
<dbReference type="Pfam" id="PF21789">
    <property type="entry name" value="TNP-like_RNaseH_C"/>
    <property type="match status" value="1"/>
</dbReference>